<evidence type="ECO:0000313" key="1">
    <source>
        <dbReference type="EMBL" id="UUO14195.1"/>
    </source>
</evidence>
<dbReference type="Proteomes" id="UP001057561">
    <property type="component" value="Chromosome"/>
</dbReference>
<name>A0ABY5LSE7_9CYAN</name>
<sequence length="329" mass="38011">MPLPLPNLDDRTYSSLVEEAVALIPTEAPQWTDHNPSDTGIILIELLAWLTEMVLYRVNQIPNHNQAAFLTLLKGHHFELPAEKSPADQNAILQAEIQKTLAELRTPYRAVTAKDFERLILSDWSKTKTIKRDFGEEGIIARVQCLPERDLETKDVNEIVEGHISLVILPRLHSSNTENLRKIIKKFLNQRRLITTRLHLVDPKYVKIKVAATLYLQDGGNNLFVQKEAERRIKAFFAPLDSQEYWQGKGYPFGADIYISELYQLLDNLPGVDYVEVVQLNDFDEQRKKFNQQSEMIGISLEENELVEVEIDKIITIQQHFEAKWKRNN</sequence>
<proteinExistence type="predicted"/>
<dbReference type="RefSeq" id="WP_027402331.1">
    <property type="nucleotide sequence ID" value="NZ_CP099464.1"/>
</dbReference>
<evidence type="ECO:0000313" key="2">
    <source>
        <dbReference type="Proteomes" id="UP001057561"/>
    </source>
</evidence>
<protein>
    <submittedName>
        <fullName evidence="1">Baseplate protein J</fullName>
    </submittedName>
</protein>
<keyword evidence="2" id="KW-1185">Reference proteome</keyword>
<dbReference type="EMBL" id="CP099464">
    <property type="protein sequence ID" value="UUO14195.1"/>
    <property type="molecule type" value="Genomic_DNA"/>
</dbReference>
<organism evidence="1 2">
    <name type="scientific">Dolichospermum heterosporum TAC447</name>
    <dbReference type="NCBI Taxonomy" id="747523"/>
    <lineage>
        <taxon>Bacteria</taxon>
        <taxon>Bacillati</taxon>
        <taxon>Cyanobacteriota</taxon>
        <taxon>Cyanophyceae</taxon>
        <taxon>Nostocales</taxon>
        <taxon>Aphanizomenonaceae</taxon>
        <taxon>Dolichospermum</taxon>
        <taxon>Dolichospermum heterosporum</taxon>
    </lineage>
</organism>
<accession>A0ABY5LSE7</accession>
<gene>
    <name evidence="1" type="ORF">NG743_19425</name>
</gene>
<reference evidence="1" key="1">
    <citation type="submission" date="2022-06" db="EMBL/GenBank/DDBJ databases">
        <title>Nostosin G and Spiroidesin B from the Cyanobacterium Dolichospermum sp. NIES-1697.</title>
        <authorList>
            <person name="Phan C.-S."/>
            <person name="Mehjabin J.J."/>
            <person name="Anas A.R.J."/>
            <person name="Hayasaka M."/>
            <person name="Onoki R."/>
            <person name="Wang J."/>
            <person name="Umezawa T."/>
            <person name="Washio K."/>
            <person name="Morikawa M."/>
            <person name="Okino T."/>
        </authorList>
    </citation>
    <scope>NUCLEOTIDE SEQUENCE</scope>
    <source>
        <strain evidence="1">NIES-1697</strain>
    </source>
</reference>